<protein>
    <recommendedName>
        <fullName evidence="4">DUF4097 domain-containing protein</fullName>
    </recommendedName>
</protein>
<name>A0A5J5IWW7_9MICO</name>
<comment type="caution">
    <text evidence="2">The sequence shown here is derived from an EMBL/GenBank/DDBJ whole genome shotgun (WGS) entry which is preliminary data.</text>
</comment>
<proteinExistence type="predicted"/>
<sequence>MSTAATPDTTPRTTPAPHPAPPTRRPPGARAIAILTAAAGAAIIAVTLGTSAAATAVSGSVETAVLTAQTRGVSALEVDSSAADVEVSFAAVDEATLTITGAGGSDGWGMTRDGDRLVVDSDRDWWSGWKLWGDTSRATLVLPDRLTGLDADLRVGAGAMRIAGDFGALDLTVDAGSLDAAGTATALDTTVSAGRADVQLDGVQRAIVEVSAGRVTGSLTGSAPSTVSVSAEAGGIDLALPTGPYAVVATTEAGSFDNRLTEDAASAARVEVRVSAGSVVLRESR</sequence>
<evidence type="ECO:0000313" key="3">
    <source>
        <dbReference type="Proteomes" id="UP000327039"/>
    </source>
</evidence>
<feature type="compositionally biased region" description="Low complexity" evidence="1">
    <location>
        <begin position="1"/>
        <end position="13"/>
    </location>
</feature>
<dbReference type="RefSeq" id="WP_150418407.1">
    <property type="nucleotide sequence ID" value="NZ_VYRZ01000001.1"/>
</dbReference>
<feature type="compositionally biased region" description="Pro residues" evidence="1">
    <location>
        <begin position="14"/>
        <end position="25"/>
    </location>
</feature>
<feature type="region of interest" description="Disordered" evidence="1">
    <location>
        <begin position="1"/>
        <end position="27"/>
    </location>
</feature>
<organism evidence="2 3">
    <name type="scientific">Microbacterium radiodurans</name>
    <dbReference type="NCBI Taxonomy" id="661398"/>
    <lineage>
        <taxon>Bacteria</taxon>
        <taxon>Bacillati</taxon>
        <taxon>Actinomycetota</taxon>
        <taxon>Actinomycetes</taxon>
        <taxon>Micrococcales</taxon>
        <taxon>Microbacteriaceae</taxon>
        <taxon>Microbacterium</taxon>
    </lineage>
</organism>
<gene>
    <name evidence="2" type="ORF">F6B42_04785</name>
</gene>
<dbReference type="OrthoDB" id="4941235at2"/>
<keyword evidence="3" id="KW-1185">Reference proteome</keyword>
<reference evidence="3" key="1">
    <citation type="submission" date="2019-09" db="EMBL/GenBank/DDBJ databases">
        <title>Mumia zhuanghuii sp. nov. isolated from the intestinal contents of plateau pika (Ochotona curzoniae) in the Qinghai-Tibet plateau of China.</title>
        <authorList>
            <person name="Tian Z."/>
        </authorList>
    </citation>
    <scope>NUCLEOTIDE SEQUENCE [LARGE SCALE GENOMIC DNA]</scope>
    <source>
        <strain evidence="3">DSM 25564</strain>
    </source>
</reference>
<accession>A0A5J5IWW7</accession>
<dbReference type="Proteomes" id="UP000327039">
    <property type="component" value="Unassembled WGS sequence"/>
</dbReference>
<evidence type="ECO:0000256" key="1">
    <source>
        <dbReference type="SAM" id="MobiDB-lite"/>
    </source>
</evidence>
<dbReference type="EMBL" id="VYRZ01000001">
    <property type="protein sequence ID" value="KAA9089776.1"/>
    <property type="molecule type" value="Genomic_DNA"/>
</dbReference>
<evidence type="ECO:0000313" key="2">
    <source>
        <dbReference type="EMBL" id="KAA9089776.1"/>
    </source>
</evidence>
<evidence type="ECO:0008006" key="4">
    <source>
        <dbReference type="Google" id="ProtNLM"/>
    </source>
</evidence>
<dbReference type="AlphaFoldDB" id="A0A5J5IWW7"/>